<dbReference type="InParanoid" id="G3MTY2"/>
<organism evidence="1 2">
    <name type="scientific">Caenorhabditis elegans</name>
    <dbReference type="NCBI Taxonomy" id="6239"/>
    <lineage>
        <taxon>Eukaryota</taxon>
        <taxon>Metazoa</taxon>
        <taxon>Ecdysozoa</taxon>
        <taxon>Nematoda</taxon>
        <taxon>Chromadorea</taxon>
        <taxon>Rhabditida</taxon>
        <taxon>Rhabditina</taxon>
        <taxon>Rhabditomorpha</taxon>
        <taxon>Rhabditoidea</taxon>
        <taxon>Rhabditidae</taxon>
        <taxon>Peloderinae</taxon>
        <taxon>Caenorhabditis</taxon>
    </lineage>
</organism>
<dbReference type="KEGG" id="cel:CELE_T10B9.14"/>
<dbReference type="WormBase" id="T10B9.14">
    <property type="protein sequence ID" value="CE46161"/>
    <property type="gene ID" value="WBGene00219214"/>
</dbReference>
<dbReference type="EMBL" id="BX284602">
    <property type="protein sequence ID" value="CCD31117.1"/>
    <property type="molecule type" value="Genomic_DNA"/>
</dbReference>
<dbReference type="Bgee" id="WBGene00219214">
    <property type="expression patterns" value="Expressed in larva"/>
</dbReference>
<dbReference type="AGR" id="WB:WBGene00219214"/>
<dbReference type="HOGENOM" id="CLU_3299881_0_0_1"/>
<dbReference type="RefSeq" id="NP_001254229.1">
    <property type="nucleotide sequence ID" value="NM_001267300.1"/>
</dbReference>
<accession>G3MTY2</accession>
<dbReference type="AlphaFoldDB" id="G3MTY2"/>
<dbReference type="STRING" id="6239.T10B9.14.1"/>
<evidence type="ECO:0000313" key="1">
    <source>
        <dbReference type="EMBL" id="CCD31117.1"/>
    </source>
</evidence>
<sequence>MVFKNPRHTEKQTHMLNVSSTYVKTIKDEPRIQNCSGQKY</sequence>
<dbReference type="Proteomes" id="UP000001940">
    <property type="component" value="Chromosome II"/>
</dbReference>
<protein>
    <submittedName>
        <fullName evidence="1">Transposase</fullName>
    </submittedName>
</protein>
<reference evidence="1 2" key="1">
    <citation type="journal article" date="1998" name="Science">
        <title>Genome sequence of the nematode C. elegans: a platform for investigating biology.</title>
        <authorList>
            <consortium name="The C. elegans sequencing consortium"/>
            <person name="Sulson J.E."/>
            <person name="Waterston R."/>
        </authorList>
    </citation>
    <scope>NUCLEOTIDE SEQUENCE [LARGE SCALE GENOMIC DNA]</scope>
    <source>
        <strain evidence="1 2">Bristol N2</strain>
    </source>
</reference>
<proteinExistence type="predicted"/>
<evidence type="ECO:0000313" key="2">
    <source>
        <dbReference type="Proteomes" id="UP000001940"/>
    </source>
</evidence>
<keyword evidence="2" id="KW-1185">Reference proteome</keyword>
<dbReference type="GeneID" id="13186598"/>
<dbReference type="PaxDb" id="6239-T10B9.14"/>
<name>G3MTY2_CAEEL</name>
<gene>
    <name evidence="1" type="ORF">CELE_T10B9.14</name>
    <name evidence="1 3" type="ORF">T10B9.14</name>
</gene>
<evidence type="ECO:0000313" key="3">
    <source>
        <dbReference type="WormBase" id="T10B9.14"/>
    </source>
</evidence>
<dbReference type="CTD" id="13186598"/>